<dbReference type="OrthoDB" id="280692at2"/>
<dbReference type="Proteomes" id="UP000239814">
    <property type="component" value="Chromosome"/>
</dbReference>
<gene>
    <name evidence="2" type="ORF">C6V83_00770</name>
</gene>
<dbReference type="KEGG" id="git:C6V83_00770"/>
<evidence type="ECO:0000256" key="1">
    <source>
        <dbReference type="ARBA" id="ARBA00022801"/>
    </source>
</evidence>
<evidence type="ECO:0000313" key="2">
    <source>
        <dbReference type="EMBL" id="AVL99035.1"/>
    </source>
</evidence>
<keyword evidence="3" id="KW-1185">Reference proteome</keyword>
<dbReference type="EMBL" id="CP027433">
    <property type="protein sequence ID" value="AVL99035.1"/>
    <property type="molecule type" value="Genomic_DNA"/>
</dbReference>
<name>A0A2S0KBL2_9ACTN</name>
<reference evidence="2 3" key="1">
    <citation type="submission" date="2018-03" db="EMBL/GenBank/DDBJ databases">
        <title>Characteristics and genome of n-alkane degrading marine bacteria Gordonia iterans isolated from crude oil contaminated in Tae-an, South Korea.</title>
        <authorList>
            <person name="Lee S.-S."/>
            <person name="Kim H."/>
        </authorList>
    </citation>
    <scope>NUCLEOTIDE SEQUENCE [LARGE SCALE GENOMIC DNA]</scope>
    <source>
        <strain evidence="2 3">Co17</strain>
    </source>
</reference>
<organism evidence="2 3">
    <name type="scientific">Gordonia iterans</name>
    <dbReference type="NCBI Taxonomy" id="1004901"/>
    <lineage>
        <taxon>Bacteria</taxon>
        <taxon>Bacillati</taxon>
        <taxon>Actinomycetota</taxon>
        <taxon>Actinomycetes</taxon>
        <taxon>Mycobacteriales</taxon>
        <taxon>Gordoniaceae</taxon>
        <taxon>Gordonia</taxon>
    </lineage>
</organism>
<dbReference type="GO" id="GO:0016787">
    <property type="term" value="F:hydrolase activity"/>
    <property type="evidence" value="ECO:0007669"/>
    <property type="project" value="UniProtKB-KW"/>
</dbReference>
<dbReference type="Pfam" id="PF00300">
    <property type="entry name" value="His_Phos_1"/>
    <property type="match status" value="1"/>
</dbReference>
<dbReference type="InterPro" id="IPR029033">
    <property type="entry name" value="His_PPase_superfam"/>
</dbReference>
<sequence length="232" mass="23902">MGVLYLVRHGQAPAHAYAAGAVQSGEPDPAVPGLTELGFAQARATGAELARQASGFTSVISGGLPRQRATLGTVLESFRGIVGEEHPAPVVDPGWDEYLIPALPGGPGPDLYANPAGYQQVLDAALARWIAGADDSDESYAEYVARTSAAADRAVDEAGSGKTVLVVSSAGTITALVARAWGVPAPEWPALARAMVNASITKVLVGRRGLTVVSVNEHTHLSARDVGLATFR</sequence>
<keyword evidence="1" id="KW-0378">Hydrolase</keyword>
<dbReference type="PANTHER" id="PTHR20935">
    <property type="entry name" value="PHOSPHOGLYCERATE MUTASE-RELATED"/>
    <property type="match status" value="1"/>
</dbReference>
<dbReference type="InterPro" id="IPR013078">
    <property type="entry name" value="His_Pase_superF_clade-1"/>
</dbReference>
<evidence type="ECO:0000313" key="3">
    <source>
        <dbReference type="Proteomes" id="UP000239814"/>
    </source>
</evidence>
<dbReference type="SMART" id="SM00855">
    <property type="entry name" value="PGAM"/>
    <property type="match status" value="1"/>
</dbReference>
<protein>
    <submittedName>
        <fullName evidence="2">Histidine phosphatase family protein</fullName>
    </submittedName>
</protein>
<dbReference type="AlphaFoldDB" id="A0A2S0KBL2"/>
<dbReference type="RefSeq" id="WP_105940784.1">
    <property type="nucleotide sequence ID" value="NZ_CP027433.1"/>
</dbReference>
<dbReference type="CDD" id="cd07067">
    <property type="entry name" value="HP_PGM_like"/>
    <property type="match status" value="1"/>
</dbReference>
<dbReference type="PANTHER" id="PTHR20935:SF0">
    <property type="entry name" value="SERINE_THREONINE-PROTEIN PHOSPHATASE PGAM5, MITOCHONDRIAL"/>
    <property type="match status" value="1"/>
</dbReference>
<accession>A0A2S0KBL2</accession>
<dbReference type="Gene3D" id="3.40.50.1240">
    <property type="entry name" value="Phosphoglycerate mutase-like"/>
    <property type="match status" value="1"/>
</dbReference>
<dbReference type="InterPro" id="IPR051021">
    <property type="entry name" value="Mito_Ser/Thr_phosphatase"/>
</dbReference>
<proteinExistence type="predicted"/>
<dbReference type="SUPFAM" id="SSF53254">
    <property type="entry name" value="Phosphoglycerate mutase-like"/>
    <property type="match status" value="1"/>
</dbReference>